<dbReference type="AlphaFoldDB" id="A0A0F9B9D1"/>
<proteinExistence type="predicted"/>
<evidence type="ECO:0000313" key="1">
    <source>
        <dbReference type="EMBL" id="KKL18569.1"/>
    </source>
</evidence>
<accession>A0A0F9B9D1</accession>
<feature type="non-terminal residue" evidence="1">
    <location>
        <position position="1"/>
    </location>
</feature>
<reference evidence="1" key="1">
    <citation type="journal article" date="2015" name="Nature">
        <title>Complex archaea that bridge the gap between prokaryotes and eukaryotes.</title>
        <authorList>
            <person name="Spang A."/>
            <person name="Saw J.H."/>
            <person name="Jorgensen S.L."/>
            <person name="Zaremba-Niedzwiedzka K."/>
            <person name="Martijn J."/>
            <person name="Lind A.E."/>
            <person name="van Eijk R."/>
            <person name="Schleper C."/>
            <person name="Guy L."/>
            <person name="Ettema T.J."/>
        </authorList>
    </citation>
    <scope>NUCLEOTIDE SEQUENCE</scope>
</reference>
<gene>
    <name evidence="1" type="ORF">LCGC14_2474180</name>
</gene>
<comment type="caution">
    <text evidence="1">The sequence shown here is derived from an EMBL/GenBank/DDBJ whole genome shotgun (WGS) entry which is preliminary data.</text>
</comment>
<sequence length="48" mass="5306">DDVNDWRAKLVAFTVAADLAKPGWKELAQGIVEEMDIHINPPKETTDG</sequence>
<protein>
    <submittedName>
        <fullName evidence="1">Uncharacterized protein</fullName>
    </submittedName>
</protein>
<name>A0A0F9B9D1_9ZZZZ</name>
<organism evidence="1">
    <name type="scientific">marine sediment metagenome</name>
    <dbReference type="NCBI Taxonomy" id="412755"/>
    <lineage>
        <taxon>unclassified sequences</taxon>
        <taxon>metagenomes</taxon>
        <taxon>ecological metagenomes</taxon>
    </lineage>
</organism>
<dbReference type="EMBL" id="LAZR01038817">
    <property type="protein sequence ID" value="KKL18569.1"/>
    <property type="molecule type" value="Genomic_DNA"/>
</dbReference>